<keyword evidence="6 8" id="KW-1133">Transmembrane helix</keyword>
<dbReference type="InterPro" id="IPR007267">
    <property type="entry name" value="GtrA_DPMS_TM"/>
</dbReference>
<dbReference type="InterPro" id="IPR029044">
    <property type="entry name" value="Nucleotide-diphossugar_trans"/>
</dbReference>
<comment type="similarity">
    <text evidence="2">Belongs to the glycosyltransferase 2 family.</text>
</comment>
<dbReference type="GO" id="GO:0009247">
    <property type="term" value="P:glycolipid biosynthetic process"/>
    <property type="evidence" value="ECO:0007669"/>
    <property type="project" value="TreeGrafter"/>
</dbReference>
<feature type="transmembrane region" description="Helical" evidence="8">
    <location>
        <begin position="315"/>
        <end position="334"/>
    </location>
</feature>
<comment type="caution">
    <text evidence="11">The sequence shown here is derived from an EMBL/GenBank/DDBJ whole genome shotgun (WGS) entry which is preliminary data.</text>
</comment>
<evidence type="ECO:0000256" key="6">
    <source>
        <dbReference type="ARBA" id="ARBA00022989"/>
    </source>
</evidence>
<gene>
    <name evidence="11" type="ORF">A3A65_04575</name>
</gene>
<name>A0A1G1W438_9BACT</name>
<evidence type="ECO:0000259" key="10">
    <source>
        <dbReference type="Pfam" id="PF04138"/>
    </source>
</evidence>
<dbReference type="GO" id="GO:0004582">
    <property type="term" value="F:dolichyl-phosphate beta-D-mannosyltransferase activity"/>
    <property type="evidence" value="ECO:0007669"/>
    <property type="project" value="InterPro"/>
</dbReference>
<feature type="transmembrane region" description="Helical" evidence="8">
    <location>
        <begin position="246"/>
        <end position="267"/>
    </location>
</feature>
<dbReference type="Proteomes" id="UP000176723">
    <property type="component" value="Unassembled WGS sequence"/>
</dbReference>
<feature type="domain" description="Glycosyltransferase 2-like" evidence="9">
    <location>
        <begin position="5"/>
        <end position="177"/>
    </location>
</feature>
<comment type="subcellular location">
    <subcellularLocation>
        <location evidence="1">Membrane</location>
        <topology evidence="1">Multi-pass membrane protein</topology>
    </subcellularLocation>
</comment>
<reference evidence="11 12" key="1">
    <citation type="journal article" date="2016" name="Nat. Commun.">
        <title>Thousands of microbial genomes shed light on interconnected biogeochemical processes in an aquifer system.</title>
        <authorList>
            <person name="Anantharaman K."/>
            <person name="Brown C.T."/>
            <person name="Hug L.A."/>
            <person name="Sharon I."/>
            <person name="Castelle C.J."/>
            <person name="Probst A.J."/>
            <person name="Thomas B.C."/>
            <person name="Singh A."/>
            <person name="Wilkins M.J."/>
            <person name="Karaoz U."/>
            <person name="Brodie E.L."/>
            <person name="Williams K.H."/>
            <person name="Hubbard S.S."/>
            <person name="Banfield J.F."/>
        </authorList>
    </citation>
    <scope>NUCLEOTIDE SEQUENCE [LARGE SCALE GENOMIC DNA]</scope>
</reference>
<dbReference type="Pfam" id="PF04138">
    <property type="entry name" value="GtrA_DPMS_TM"/>
    <property type="match status" value="1"/>
</dbReference>
<feature type="transmembrane region" description="Helical" evidence="8">
    <location>
        <begin position="273"/>
        <end position="294"/>
    </location>
</feature>
<evidence type="ECO:0000313" key="11">
    <source>
        <dbReference type="EMBL" id="OGY22401.1"/>
    </source>
</evidence>
<dbReference type="PANTHER" id="PTHR43398">
    <property type="entry name" value="DOLICHOL-PHOSPHATE MANNOSYLTRANSFERASE SUBUNIT 1"/>
    <property type="match status" value="1"/>
</dbReference>
<dbReference type="FunFam" id="3.90.550.10:FF:000122">
    <property type="entry name" value="Dolichol-phosphate mannosyltransferase subunit 1"/>
    <property type="match status" value="1"/>
</dbReference>
<evidence type="ECO:0000256" key="4">
    <source>
        <dbReference type="ARBA" id="ARBA00022679"/>
    </source>
</evidence>
<dbReference type="Gene3D" id="3.90.550.10">
    <property type="entry name" value="Spore Coat Polysaccharide Biosynthesis Protein SpsA, Chain A"/>
    <property type="match status" value="1"/>
</dbReference>
<dbReference type="Pfam" id="PF00535">
    <property type="entry name" value="Glycos_transf_2"/>
    <property type="match status" value="1"/>
</dbReference>
<dbReference type="SUPFAM" id="SSF53448">
    <property type="entry name" value="Nucleotide-diphospho-sugar transferases"/>
    <property type="match status" value="1"/>
</dbReference>
<keyword evidence="5 8" id="KW-0812">Transmembrane</keyword>
<keyword evidence="3" id="KW-0328">Glycosyltransferase</keyword>
<evidence type="ECO:0000256" key="5">
    <source>
        <dbReference type="ARBA" id="ARBA00022692"/>
    </source>
</evidence>
<evidence type="ECO:0000313" key="12">
    <source>
        <dbReference type="Proteomes" id="UP000176723"/>
    </source>
</evidence>
<evidence type="ECO:0000256" key="7">
    <source>
        <dbReference type="ARBA" id="ARBA00023136"/>
    </source>
</evidence>
<evidence type="ECO:0000256" key="2">
    <source>
        <dbReference type="ARBA" id="ARBA00006739"/>
    </source>
</evidence>
<dbReference type="STRING" id="1797593.A3A65_04575"/>
<keyword evidence="4" id="KW-0808">Transferase</keyword>
<dbReference type="GO" id="GO:0016020">
    <property type="term" value="C:membrane"/>
    <property type="evidence" value="ECO:0007669"/>
    <property type="project" value="UniProtKB-SubCell"/>
</dbReference>
<feature type="transmembrane region" description="Helical" evidence="8">
    <location>
        <begin position="346"/>
        <end position="367"/>
    </location>
</feature>
<evidence type="ECO:0008006" key="13">
    <source>
        <dbReference type="Google" id="ProtNLM"/>
    </source>
</evidence>
<organism evidence="11 12">
    <name type="scientific">Candidatus Chisholmbacteria bacterium RIFCSPLOWO2_01_FULL_49_14</name>
    <dbReference type="NCBI Taxonomy" id="1797593"/>
    <lineage>
        <taxon>Bacteria</taxon>
        <taxon>Candidatus Chisholmiibacteriota</taxon>
    </lineage>
</organism>
<sequence length="377" mass="42483">MKVVIIIPTYNEKENIGLLITALHEASQQFSQHTSHLLVVDDNSPDGTGDLVKILMKKYDNLSLLSGEKRGLGEAYLRGMDYAVEKLNADVVFEIDADFQHDPKAIPGFMEQIDKGFDFVIGSRYIEGGSIPENWGVQRKILSKIGNLLVRSLLLTFSIHDWTSGFRAIRSQIYREVRDALRQFNGYTFQVAFLHEALKHGAKAVEIPIHFGERKYGKSKIGGEYVKNLLVYLAKVRFQETIHGRFFKFAVVGGTGLVMQTLIFEVLGVVMKVVSPTLATIIGGQVAIVSNFSLNNLWTFKDKIITSPGKLVLKFLQFYLTSNFAVVVLQGGSVKIGEKLVGNHELLIQGFYILGIVLTLVWNYTIYNRFIWKTQRK</sequence>
<dbReference type="InterPro" id="IPR039528">
    <property type="entry name" value="DPM1-like"/>
</dbReference>
<evidence type="ECO:0000259" key="9">
    <source>
        <dbReference type="Pfam" id="PF00535"/>
    </source>
</evidence>
<evidence type="ECO:0000256" key="1">
    <source>
        <dbReference type="ARBA" id="ARBA00004141"/>
    </source>
</evidence>
<dbReference type="CDD" id="cd06442">
    <property type="entry name" value="DPM1_like"/>
    <property type="match status" value="1"/>
</dbReference>
<proteinExistence type="inferred from homology"/>
<evidence type="ECO:0000256" key="3">
    <source>
        <dbReference type="ARBA" id="ARBA00022676"/>
    </source>
</evidence>
<keyword evidence="7 8" id="KW-0472">Membrane</keyword>
<dbReference type="GO" id="GO:0000271">
    <property type="term" value="P:polysaccharide biosynthetic process"/>
    <property type="evidence" value="ECO:0007669"/>
    <property type="project" value="InterPro"/>
</dbReference>
<dbReference type="EMBL" id="MHCL01000003">
    <property type="protein sequence ID" value="OGY22401.1"/>
    <property type="molecule type" value="Genomic_DNA"/>
</dbReference>
<dbReference type="PANTHER" id="PTHR43398:SF1">
    <property type="entry name" value="DOLICHOL-PHOSPHATE MANNOSYLTRANSFERASE SUBUNIT 1"/>
    <property type="match status" value="1"/>
</dbReference>
<accession>A0A1G1W438</accession>
<dbReference type="InterPro" id="IPR001173">
    <property type="entry name" value="Glyco_trans_2-like"/>
</dbReference>
<dbReference type="AlphaFoldDB" id="A0A1G1W438"/>
<feature type="domain" description="GtrA/DPMS transmembrane" evidence="10">
    <location>
        <begin position="248"/>
        <end position="372"/>
    </location>
</feature>
<evidence type="ECO:0000256" key="8">
    <source>
        <dbReference type="SAM" id="Phobius"/>
    </source>
</evidence>
<protein>
    <recommendedName>
        <fullName evidence="13">Glycosyltransferase 2-like domain-containing protein</fullName>
    </recommendedName>
</protein>